<dbReference type="GO" id="GO:0005829">
    <property type="term" value="C:cytosol"/>
    <property type="evidence" value="ECO:0007669"/>
    <property type="project" value="TreeGrafter"/>
</dbReference>
<proteinExistence type="predicted"/>
<dbReference type="InterPro" id="IPR001650">
    <property type="entry name" value="Helicase_C-like"/>
</dbReference>
<dbReference type="GO" id="GO:0016787">
    <property type="term" value="F:hydrolase activity"/>
    <property type="evidence" value="ECO:0007669"/>
    <property type="project" value="InterPro"/>
</dbReference>
<dbReference type="SUPFAM" id="SSF52540">
    <property type="entry name" value="P-loop containing nucleoside triphosphate hydrolases"/>
    <property type="match status" value="2"/>
</dbReference>
<evidence type="ECO:0000313" key="3">
    <source>
        <dbReference type="Proteomes" id="UP000316614"/>
    </source>
</evidence>
<dbReference type="InterPro" id="IPR054347">
    <property type="entry name" value="TOTE_primase"/>
</dbReference>
<dbReference type="InterPro" id="IPR050742">
    <property type="entry name" value="Helicase_Restrict-Modif_Enz"/>
</dbReference>
<keyword evidence="2" id="KW-0378">Hydrolase</keyword>
<dbReference type="Pfam" id="PF04851">
    <property type="entry name" value="ResIII"/>
    <property type="match status" value="1"/>
</dbReference>
<dbReference type="PROSITE" id="PS51192">
    <property type="entry name" value="HELICASE_ATP_BIND_1"/>
    <property type="match status" value="1"/>
</dbReference>
<dbReference type="SMART" id="SM00487">
    <property type="entry name" value="DEXDc"/>
    <property type="match status" value="1"/>
</dbReference>
<dbReference type="GO" id="GO:0004386">
    <property type="term" value="F:helicase activity"/>
    <property type="evidence" value="ECO:0007669"/>
    <property type="project" value="UniProtKB-KW"/>
</dbReference>
<dbReference type="GO" id="GO:0005524">
    <property type="term" value="F:ATP binding"/>
    <property type="evidence" value="ECO:0007669"/>
    <property type="project" value="InterPro"/>
</dbReference>
<dbReference type="InterPro" id="IPR027417">
    <property type="entry name" value="P-loop_NTPase"/>
</dbReference>
<name>A0A514CML7_9BACT</name>
<accession>A0A514CML7</accession>
<keyword evidence="2" id="KW-0547">Nucleotide-binding</keyword>
<organism evidence="2 3">
    <name type="scientific">Echinicola soli</name>
    <dbReference type="NCBI Taxonomy" id="2591634"/>
    <lineage>
        <taxon>Bacteria</taxon>
        <taxon>Pseudomonadati</taxon>
        <taxon>Bacteroidota</taxon>
        <taxon>Cytophagia</taxon>
        <taxon>Cytophagales</taxon>
        <taxon>Cyclobacteriaceae</taxon>
        <taxon>Echinicola</taxon>
    </lineage>
</organism>
<protein>
    <submittedName>
        <fullName evidence="2">DEAD/DEAH box helicase</fullName>
    </submittedName>
</protein>
<keyword evidence="2" id="KW-0347">Helicase</keyword>
<dbReference type="AlphaFoldDB" id="A0A514CML7"/>
<evidence type="ECO:0000259" key="1">
    <source>
        <dbReference type="PROSITE" id="PS51192"/>
    </source>
</evidence>
<dbReference type="KEGG" id="echi:FKX85_19210"/>
<dbReference type="Pfam" id="PF22548">
    <property type="entry name" value="AEP-TOTE"/>
    <property type="match status" value="1"/>
</dbReference>
<dbReference type="CDD" id="cd18785">
    <property type="entry name" value="SF2_C"/>
    <property type="match status" value="1"/>
</dbReference>
<reference evidence="2 3" key="1">
    <citation type="submission" date="2019-06" db="EMBL/GenBank/DDBJ databases">
        <title>Echinicola alkalisoli sp. nov. isolated from saline soil.</title>
        <authorList>
            <person name="Sun J.-Q."/>
            <person name="Xu L."/>
        </authorList>
    </citation>
    <scope>NUCLEOTIDE SEQUENCE [LARGE SCALE GENOMIC DNA]</scope>
    <source>
        <strain evidence="2 3">LN3S3</strain>
    </source>
</reference>
<dbReference type="GO" id="GO:0003677">
    <property type="term" value="F:DNA binding"/>
    <property type="evidence" value="ECO:0007669"/>
    <property type="project" value="InterPro"/>
</dbReference>
<dbReference type="InterPro" id="IPR014001">
    <property type="entry name" value="Helicase_ATP-bd"/>
</dbReference>
<feature type="domain" description="Helicase ATP-binding" evidence="1">
    <location>
        <begin position="373"/>
        <end position="526"/>
    </location>
</feature>
<evidence type="ECO:0000313" key="2">
    <source>
        <dbReference type="EMBL" id="QDH81056.1"/>
    </source>
</evidence>
<dbReference type="Proteomes" id="UP000316614">
    <property type="component" value="Chromosome"/>
</dbReference>
<keyword evidence="2" id="KW-0067">ATP-binding</keyword>
<dbReference type="CDD" id="cd17926">
    <property type="entry name" value="DEXHc_RE"/>
    <property type="match status" value="1"/>
</dbReference>
<dbReference type="Gene3D" id="3.40.50.300">
    <property type="entry name" value="P-loop containing nucleotide triphosphate hydrolases"/>
    <property type="match status" value="2"/>
</dbReference>
<dbReference type="InterPro" id="IPR006935">
    <property type="entry name" value="Helicase/UvrB_N"/>
</dbReference>
<dbReference type="PANTHER" id="PTHR47396">
    <property type="entry name" value="TYPE I RESTRICTION ENZYME ECOKI R PROTEIN"/>
    <property type="match status" value="1"/>
</dbReference>
<dbReference type="EMBL" id="CP041253">
    <property type="protein sequence ID" value="QDH81056.1"/>
    <property type="molecule type" value="Genomic_DNA"/>
</dbReference>
<dbReference type="RefSeq" id="WP_141616271.1">
    <property type="nucleotide sequence ID" value="NZ_CP041253.1"/>
</dbReference>
<dbReference type="OrthoDB" id="9759819at2"/>
<dbReference type="Pfam" id="PF00271">
    <property type="entry name" value="Helicase_C"/>
    <property type="match status" value="1"/>
</dbReference>
<sequence>MGNFVITYSESDKLEIFNGLFKGRSDVFAVRWEKGAKAGYMPVYHYDPYMCRRHKRNGGTFKTYKDKSYIPLKGIEVLKHLNGEHHIGIYPLLQDNTSWFIAADFDGKNREEECKKVIEQCKSKSIPAYLERSRSGNGGHVWIFFENSYPARKSRKILIHLLKESQSISEFDKFSSFDRLFPNQDYLSGKGLGNLIALPLNQVVLEKGNGGFLNDDMEPYQDQWTFLKSVKKISVDRLDALYNELTLVDHGSSPSEFNTSKKLLIKLSNNIRLNKSAITTELTDFLKEELNFSNSAYFVKKKVGRSTHGTPSHFRLIDETENNVVIPRGIMGKLVRFCTAQNILFEFKDERKLQLKISFNTTFKLREHQEKAVSAAEKKQFGVIVAPPGTGKTIIGLQIIANKKQPTLIIVHRKQLMEQWLERIQSFMGLRKVEIGRIGQGRAKIGEKVTVAMFQSLGKFLDKPESSEYYDTFGTVIIDECHRISAENFRTNLSRLSTFYLYGLTATPFRKGNDGRLIFIYLGDVIASIDTKEIKNYRPATVKVKKTALQVPFNPKTDSFETLSKILVNDSARNQLIIKDIIKEVNEGGSVVVITERREHIATLNHYLKGVFEVITLSGEDNERSRKDKWGQISRGDFQVLITTGQLMGEGVDLQNISRLFLVYPFSFKGKLIQYIGRVQRSELAPVIYDYRDYLVDYLDRLFLKRNTYYRKLKKEADLFMDLIEPGEMSSVTIDKTVKIALDKLDFRYGSIAFNYPVKELNTEIEFELENEYVRPELEVLKPYFSKSLKMKYAYVEIFAEFENGMLVAQKAESEDLEKINQDTIESLRFQFAIDEIKNDPNHQNDNRSTSDLEDLRKSNQFPGSHFTEEQLINNLIGDEKYRHFKQLRYLASKHEGSLLKIRFLLKPFSFVFILKGNKFYHIVLETLDTEEATYIWHTEIMVNGRGISQSLLGKRLDEVESDLQFIKNKGRQAFIENYPERFSRLNHDYSDPRKGYILWKGQLEERLV</sequence>
<keyword evidence="3" id="KW-1185">Reference proteome</keyword>
<dbReference type="PANTHER" id="PTHR47396:SF1">
    <property type="entry name" value="ATP-DEPENDENT HELICASE IRC3-RELATED"/>
    <property type="match status" value="1"/>
</dbReference>
<gene>
    <name evidence="2" type="ORF">FKX85_19210</name>
</gene>